<organism evidence="2 3">
    <name type="scientific">Stylosanthes scabra</name>
    <dbReference type="NCBI Taxonomy" id="79078"/>
    <lineage>
        <taxon>Eukaryota</taxon>
        <taxon>Viridiplantae</taxon>
        <taxon>Streptophyta</taxon>
        <taxon>Embryophyta</taxon>
        <taxon>Tracheophyta</taxon>
        <taxon>Spermatophyta</taxon>
        <taxon>Magnoliopsida</taxon>
        <taxon>eudicotyledons</taxon>
        <taxon>Gunneridae</taxon>
        <taxon>Pentapetalae</taxon>
        <taxon>rosids</taxon>
        <taxon>fabids</taxon>
        <taxon>Fabales</taxon>
        <taxon>Fabaceae</taxon>
        <taxon>Papilionoideae</taxon>
        <taxon>50 kb inversion clade</taxon>
        <taxon>dalbergioids sensu lato</taxon>
        <taxon>Dalbergieae</taxon>
        <taxon>Pterocarpus clade</taxon>
        <taxon>Stylosanthes</taxon>
    </lineage>
</organism>
<evidence type="ECO:0000313" key="2">
    <source>
        <dbReference type="EMBL" id="MED6181545.1"/>
    </source>
</evidence>
<reference evidence="2 3" key="1">
    <citation type="journal article" date="2023" name="Plants (Basel)">
        <title>Bridging the Gap: Combining Genomics and Transcriptomics Approaches to Understand Stylosanthes scabra, an Orphan Legume from the Brazilian Caatinga.</title>
        <authorList>
            <person name="Ferreira-Neto J.R.C."/>
            <person name="da Silva M.D."/>
            <person name="Binneck E."/>
            <person name="de Melo N.F."/>
            <person name="da Silva R.H."/>
            <person name="de Melo A.L.T.M."/>
            <person name="Pandolfi V."/>
            <person name="Bustamante F.O."/>
            <person name="Brasileiro-Vidal A.C."/>
            <person name="Benko-Iseppon A.M."/>
        </authorList>
    </citation>
    <scope>NUCLEOTIDE SEQUENCE [LARGE SCALE GENOMIC DNA]</scope>
    <source>
        <tissue evidence="2">Leaves</tissue>
    </source>
</reference>
<dbReference type="Proteomes" id="UP001341840">
    <property type="component" value="Unassembled WGS sequence"/>
</dbReference>
<keyword evidence="3" id="KW-1185">Reference proteome</keyword>
<feature type="compositionally biased region" description="Pro residues" evidence="1">
    <location>
        <begin position="23"/>
        <end position="32"/>
    </location>
</feature>
<proteinExistence type="predicted"/>
<feature type="region of interest" description="Disordered" evidence="1">
    <location>
        <begin position="1"/>
        <end position="66"/>
    </location>
</feature>
<feature type="compositionally biased region" description="Basic and acidic residues" evidence="1">
    <location>
        <begin position="56"/>
        <end position="66"/>
    </location>
</feature>
<sequence length="66" mass="7550">MREQVSQDSLLEDPSVQALLPRPDIPFLPDAPAPWCRQGGRPSTSQATASRQRQTTHREKYKNEFE</sequence>
<gene>
    <name evidence="2" type="ORF">PIB30_020306</name>
</gene>
<accession>A0ABU6W6J0</accession>
<feature type="compositionally biased region" description="Polar residues" evidence="1">
    <location>
        <begin position="41"/>
        <end position="53"/>
    </location>
</feature>
<name>A0ABU6W6J0_9FABA</name>
<comment type="caution">
    <text evidence="2">The sequence shown here is derived from an EMBL/GenBank/DDBJ whole genome shotgun (WGS) entry which is preliminary data.</text>
</comment>
<protein>
    <submittedName>
        <fullName evidence="2">Uncharacterized protein</fullName>
    </submittedName>
</protein>
<evidence type="ECO:0000256" key="1">
    <source>
        <dbReference type="SAM" id="MobiDB-lite"/>
    </source>
</evidence>
<dbReference type="EMBL" id="JASCZI010181307">
    <property type="protein sequence ID" value="MED6181545.1"/>
    <property type="molecule type" value="Genomic_DNA"/>
</dbReference>
<evidence type="ECO:0000313" key="3">
    <source>
        <dbReference type="Proteomes" id="UP001341840"/>
    </source>
</evidence>